<dbReference type="AlphaFoldDB" id="A0AB73SYP2"/>
<protein>
    <submittedName>
        <fullName evidence="5">Beta-glucosidase</fullName>
    </submittedName>
</protein>
<dbReference type="InterPro" id="IPR001764">
    <property type="entry name" value="Glyco_hydro_3_N"/>
</dbReference>
<dbReference type="InterPro" id="IPR050288">
    <property type="entry name" value="Cellulose_deg_GH3"/>
</dbReference>
<keyword evidence="3" id="KW-1133">Transmembrane helix</keyword>
<gene>
    <name evidence="5" type="ORF">C7383_118112</name>
</gene>
<feature type="transmembrane region" description="Helical" evidence="3">
    <location>
        <begin position="987"/>
        <end position="1009"/>
    </location>
</feature>
<dbReference type="InterPro" id="IPR036962">
    <property type="entry name" value="Glyco_hydro_3_N_sf"/>
</dbReference>
<dbReference type="PANTHER" id="PTHR42715:SF10">
    <property type="entry name" value="BETA-GLUCOSIDASE"/>
    <property type="match status" value="1"/>
</dbReference>
<evidence type="ECO:0000259" key="4">
    <source>
        <dbReference type="SMART" id="SM01217"/>
    </source>
</evidence>
<organism evidence="5 6">
    <name type="scientific">Murimonas intestini</name>
    <dbReference type="NCBI Taxonomy" id="1337051"/>
    <lineage>
        <taxon>Bacteria</taxon>
        <taxon>Bacillati</taxon>
        <taxon>Bacillota</taxon>
        <taxon>Clostridia</taxon>
        <taxon>Lachnospirales</taxon>
        <taxon>Lachnospiraceae</taxon>
        <taxon>Murimonas</taxon>
    </lineage>
</organism>
<feature type="domain" description="Fibronectin type III-like" evidence="4">
    <location>
        <begin position="422"/>
        <end position="500"/>
    </location>
</feature>
<comment type="similarity">
    <text evidence="1">Belongs to the glycosyl hydrolase 3 family.</text>
</comment>
<dbReference type="EMBL" id="QGGY01000018">
    <property type="protein sequence ID" value="PWJ72501.1"/>
    <property type="molecule type" value="Genomic_DNA"/>
</dbReference>
<dbReference type="Gene3D" id="3.40.50.1700">
    <property type="entry name" value="Glycoside hydrolase family 3 C-terminal domain"/>
    <property type="match status" value="1"/>
</dbReference>
<dbReference type="InterPro" id="IPR002772">
    <property type="entry name" value="Glyco_hydro_3_C"/>
</dbReference>
<dbReference type="InterPro" id="IPR013783">
    <property type="entry name" value="Ig-like_fold"/>
</dbReference>
<accession>A0AB73SYP2</accession>
<sequence length="1019" mass="111101">MKPSKKRTLEKVFTNIMVVLLVLVHFGNTVANEFAGQINSFLGITTFKTVSDSDADDSTYARYYDSEFTSVADLKEAGFAKVREVEGEGAVLLKNDNETLPLKGKEVSLFGATAISPVYGGTGSGAVSSADAPTYPQVLADGGYTVVNEDLLKWYKDSEKGRDFDNGNINEASWKQIQKSDAADSFGKGETAIFVVGRVGGEANDLKSVDHDDGKNGDYLTLNKNERAILEGLNEYKEEGKISSIVVLINSANPVSAEFINDKDYGIDAALWIGSVGQTGLYAVADILSGAVNPSGSLPDTWWTDNLLDPAMANFASYTYDGAENYDFGAHGRVFNTYVVYQEGIYVGYRYTETRYEDLVMGTGNAGDFEYEDVVAYPFGYGLSYSTFEMSDMQVSKSGEGMETAYTVSVKVTNTGKTAGKKTVQIYGQKPYTDYDKENQIEKASVELVGYGKTAILEPGASETVTVEVPEYFLTSYDAYNTGVYILDEGTYYLTAADDSHAAVNNILAAKGKKVSDGMTADGNADLTYTMDYDFDSETYAKAYGTGNDVTSLFADVDINRYEGRGDNEVTYISRNDWEGTTMLWTPDDDGHNTNYVKLSMTDQIAADAVLDDSDLPENDGDWPVMGSTETAYQLINLQRDEEGNEIAYDDPIWESFLDQLTYGQLSELCAVGLRMTVSVPEIGKPETLDHNGPSGVTQKYSLGSNGYAVQTNDPNKEETGTCYPCNGIIAATFNDKLVEEVGNLIGEDAMWAGYAGFYGTGLNIHRTPYAGRVFEYYSEDGILTGLIAGVETKAIQSKGVYVYNKHFVLNDQEEQRQGIGTWCNEQALREIYLRAFELPIVNADAKCVMTAFNRVGATWSGASYNLQTAWLRGEAGMSGFGVTDMYDGSYMSKPHEVLAGNDIPDNYPGTSGTGGDKSTSDLGFEFAQYAPGASKENAPLARAMRESAHRILYTVVHSRGMDGISADTKIVHVTPWWSTTLTVAEYTLAVLSLLGAILLILDMAGISLKKKEKKEKKA</sequence>
<evidence type="ECO:0000313" key="6">
    <source>
        <dbReference type="Proteomes" id="UP000245412"/>
    </source>
</evidence>
<dbReference type="Gene3D" id="2.60.40.10">
    <property type="entry name" value="Immunoglobulins"/>
    <property type="match status" value="1"/>
</dbReference>
<dbReference type="InterPro" id="IPR026891">
    <property type="entry name" value="Fn3-like"/>
</dbReference>
<comment type="caution">
    <text evidence="5">The sequence shown here is derived from an EMBL/GenBank/DDBJ whole genome shotgun (WGS) entry which is preliminary data.</text>
</comment>
<dbReference type="Pfam" id="PF00933">
    <property type="entry name" value="Glyco_hydro_3"/>
    <property type="match status" value="1"/>
</dbReference>
<evidence type="ECO:0000256" key="1">
    <source>
        <dbReference type="ARBA" id="ARBA00005336"/>
    </source>
</evidence>
<proteinExistence type="inferred from homology"/>
<feature type="transmembrane region" description="Helical" evidence="3">
    <location>
        <begin position="12"/>
        <end position="31"/>
    </location>
</feature>
<evidence type="ECO:0000313" key="5">
    <source>
        <dbReference type="EMBL" id="PWJ72501.1"/>
    </source>
</evidence>
<dbReference type="RefSeq" id="WP_109748487.1">
    <property type="nucleotide sequence ID" value="NZ_JANKBI010000018.1"/>
</dbReference>
<dbReference type="Gene3D" id="3.20.20.300">
    <property type="entry name" value="Glycoside hydrolase, family 3, N-terminal domain"/>
    <property type="match status" value="1"/>
</dbReference>
<dbReference type="InterPro" id="IPR017853">
    <property type="entry name" value="GH"/>
</dbReference>
<dbReference type="Pfam" id="PF14310">
    <property type="entry name" value="Fn3-like"/>
    <property type="match status" value="1"/>
</dbReference>
<dbReference type="Proteomes" id="UP000245412">
    <property type="component" value="Unassembled WGS sequence"/>
</dbReference>
<dbReference type="GO" id="GO:0005975">
    <property type="term" value="P:carbohydrate metabolic process"/>
    <property type="evidence" value="ECO:0007669"/>
    <property type="project" value="InterPro"/>
</dbReference>
<reference evidence="5 6" key="1">
    <citation type="submission" date="2018-05" db="EMBL/GenBank/DDBJ databases">
        <authorList>
            <person name="Goeker M."/>
            <person name="Huntemann M."/>
            <person name="Clum A."/>
            <person name="Pillay M."/>
            <person name="Palaniappan K."/>
            <person name="Varghese N."/>
            <person name="Mikhailova N."/>
            <person name="Stamatis D."/>
            <person name="Reddy T."/>
            <person name="Daum C."/>
            <person name="Shapiro N."/>
            <person name="Ivanova N."/>
            <person name="Kyrpides N."/>
            <person name="Woyke T."/>
        </authorList>
    </citation>
    <scope>NUCLEOTIDE SEQUENCE [LARGE SCALE GENOMIC DNA]</scope>
    <source>
        <strain evidence="5 6">DSM 26524</strain>
    </source>
</reference>
<keyword evidence="6" id="KW-1185">Reference proteome</keyword>
<keyword evidence="2" id="KW-0378">Hydrolase</keyword>
<dbReference type="PRINTS" id="PR00133">
    <property type="entry name" value="GLHYDRLASE3"/>
</dbReference>
<evidence type="ECO:0000256" key="3">
    <source>
        <dbReference type="SAM" id="Phobius"/>
    </source>
</evidence>
<dbReference type="SUPFAM" id="SSF52279">
    <property type="entry name" value="Beta-D-glucan exohydrolase, C-terminal domain"/>
    <property type="match status" value="1"/>
</dbReference>
<dbReference type="Pfam" id="PF01915">
    <property type="entry name" value="Glyco_hydro_3_C"/>
    <property type="match status" value="1"/>
</dbReference>
<name>A0AB73SYP2_9FIRM</name>
<keyword evidence="3" id="KW-0812">Transmembrane</keyword>
<dbReference type="GO" id="GO:0004553">
    <property type="term" value="F:hydrolase activity, hydrolyzing O-glycosyl compounds"/>
    <property type="evidence" value="ECO:0007669"/>
    <property type="project" value="InterPro"/>
</dbReference>
<dbReference type="SUPFAM" id="SSF51445">
    <property type="entry name" value="(Trans)glycosidases"/>
    <property type="match status" value="1"/>
</dbReference>
<dbReference type="SMART" id="SM01217">
    <property type="entry name" value="Fn3_like"/>
    <property type="match status" value="1"/>
</dbReference>
<dbReference type="InterPro" id="IPR036881">
    <property type="entry name" value="Glyco_hydro_3_C_sf"/>
</dbReference>
<keyword evidence="3" id="KW-0472">Membrane</keyword>
<evidence type="ECO:0000256" key="2">
    <source>
        <dbReference type="ARBA" id="ARBA00022801"/>
    </source>
</evidence>
<dbReference type="PANTHER" id="PTHR42715">
    <property type="entry name" value="BETA-GLUCOSIDASE"/>
    <property type="match status" value="1"/>
</dbReference>